<feature type="compositionally biased region" description="Polar residues" evidence="11">
    <location>
        <begin position="553"/>
        <end position="574"/>
    </location>
</feature>
<evidence type="ECO:0000256" key="9">
    <source>
        <dbReference type="ARBA" id="ARBA00029973"/>
    </source>
</evidence>
<dbReference type="InterPro" id="IPR038868">
    <property type="entry name" value="RAP80"/>
</dbReference>
<gene>
    <name evidence="13" type="ORF">AAFF_G00189340</name>
</gene>
<keyword evidence="14" id="KW-1185">Reference proteome</keyword>
<comment type="subcellular location">
    <subcellularLocation>
        <location evidence="1">Nucleus</location>
    </subcellularLocation>
</comment>
<feature type="region of interest" description="Disordered" evidence="11">
    <location>
        <begin position="631"/>
        <end position="772"/>
    </location>
</feature>
<feature type="compositionally biased region" description="Polar residues" evidence="11">
    <location>
        <begin position="124"/>
        <end position="137"/>
    </location>
</feature>
<dbReference type="GO" id="GO:0070531">
    <property type="term" value="C:BRCA1-A complex"/>
    <property type="evidence" value="ECO:0007669"/>
    <property type="project" value="InterPro"/>
</dbReference>
<feature type="region of interest" description="Disordered" evidence="11">
    <location>
        <begin position="284"/>
        <end position="459"/>
    </location>
</feature>
<feature type="compositionally biased region" description="Basic and acidic residues" evidence="11">
    <location>
        <begin position="208"/>
        <end position="229"/>
    </location>
</feature>
<feature type="compositionally biased region" description="Basic and acidic residues" evidence="11">
    <location>
        <begin position="412"/>
        <end position="422"/>
    </location>
</feature>
<evidence type="ECO:0000256" key="4">
    <source>
        <dbReference type="ARBA" id="ARBA00022737"/>
    </source>
</evidence>
<accession>A0AAD7W6Q2</accession>
<dbReference type="PROSITE" id="PS50330">
    <property type="entry name" value="UIM"/>
    <property type="match status" value="1"/>
</dbReference>
<evidence type="ECO:0000256" key="1">
    <source>
        <dbReference type="ARBA" id="ARBA00004123"/>
    </source>
</evidence>
<dbReference type="InterPro" id="IPR003903">
    <property type="entry name" value="UIM_dom"/>
</dbReference>
<feature type="domain" description="RAP80 N-terminal" evidence="12">
    <location>
        <begin position="63"/>
        <end position="105"/>
    </location>
</feature>
<evidence type="ECO:0000259" key="12">
    <source>
        <dbReference type="Pfam" id="PF18282"/>
    </source>
</evidence>
<feature type="compositionally biased region" description="Acidic residues" evidence="11">
    <location>
        <begin position="659"/>
        <end position="679"/>
    </location>
</feature>
<feature type="region of interest" description="Disordered" evidence="11">
    <location>
        <begin position="781"/>
        <end position="800"/>
    </location>
</feature>
<dbReference type="AlphaFoldDB" id="A0AAD7W6Q2"/>
<keyword evidence="6" id="KW-0156">Chromatin regulator</keyword>
<evidence type="ECO:0000256" key="10">
    <source>
        <dbReference type="ARBA" id="ARBA00031558"/>
    </source>
</evidence>
<dbReference type="GO" id="GO:0006302">
    <property type="term" value="P:double-strand break repair"/>
    <property type="evidence" value="ECO:0007669"/>
    <property type="project" value="InterPro"/>
</dbReference>
<feature type="region of interest" description="Disordered" evidence="11">
    <location>
        <begin position="81"/>
        <end position="166"/>
    </location>
</feature>
<evidence type="ECO:0000256" key="2">
    <source>
        <dbReference type="ARBA" id="ARBA00006465"/>
    </source>
</evidence>
<feature type="compositionally biased region" description="Acidic residues" evidence="11">
    <location>
        <begin position="755"/>
        <end position="766"/>
    </location>
</feature>
<evidence type="ECO:0000313" key="13">
    <source>
        <dbReference type="EMBL" id="KAJ8385408.1"/>
    </source>
</evidence>
<comment type="caution">
    <text evidence="13">The sequence shown here is derived from an EMBL/GenBank/DDBJ whole genome shotgun (WGS) entry which is preliminary data.</text>
</comment>
<dbReference type="PANTHER" id="PTHR15932">
    <property type="entry name" value="UBIQUITIN INTERACTION MOTIF-CONTAINING PROTEIN 1"/>
    <property type="match status" value="1"/>
</dbReference>
<dbReference type="GO" id="GO:0045739">
    <property type="term" value="P:positive regulation of DNA repair"/>
    <property type="evidence" value="ECO:0007669"/>
    <property type="project" value="TreeGrafter"/>
</dbReference>
<dbReference type="GO" id="GO:0070530">
    <property type="term" value="F:K63-linked polyubiquitin modification-dependent protein binding"/>
    <property type="evidence" value="ECO:0007669"/>
    <property type="project" value="InterPro"/>
</dbReference>
<dbReference type="SMART" id="SM00726">
    <property type="entry name" value="UIM"/>
    <property type="match status" value="2"/>
</dbReference>
<protein>
    <recommendedName>
        <fullName evidence="3">BRCA1-A complex subunit RAP80</fullName>
    </recommendedName>
    <alternativeName>
        <fullName evidence="10">Receptor-associated protein 80</fullName>
    </alternativeName>
    <alternativeName>
        <fullName evidence="9">Ubiquitin interaction motif-containing protein 1</fullName>
    </alternativeName>
</protein>
<evidence type="ECO:0000256" key="6">
    <source>
        <dbReference type="ARBA" id="ARBA00022853"/>
    </source>
</evidence>
<feature type="region of interest" description="Disordered" evidence="11">
    <location>
        <begin position="181"/>
        <end position="249"/>
    </location>
</feature>
<keyword evidence="5" id="KW-0227">DNA damage</keyword>
<feature type="compositionally biased region" description="Polar residues" evidence="11">
    <location>
        <begin position="976"/>
        <end position="991"/>
    </location>
</feature>
<evidence type="ECO:0000313" key="14">
    <source>
        <dbReference type="Proteomes" id="UP001221898"/>
    </source>
</evidence>
<evidence type="ECO:0000256" key="8">
    <source>
        <dbReference type="ARBA" id="ARBA00023242"/>
    </source>
</evidence>
<reference evidence="13" key="1">
    <citation type="journal article" date="2023" name="Science">
        <title>Genome structures resolve the early diversification of teleost fishes.</title>
        <authorList>
            <person name="Parey E."/>
            <person name="Louis A."/>
            <person name="Montfort J."/>
            <person name="Bouchez O."/>
            <person name="Roques C."/>
            <person name="Iampietro C."/>
            <person name="Lluch J."/>
            <person name="Castinel A."/>
            <person name="Donnadieu C."/>
            <person name="Desvignes T."/>
            <person name="Floi Bucao C."/>
            <person name="Jouanno E."/>
            <person name="Wen M."/>
            <person name="Mejri S."/>
            <person name="Dirks R."/>
            <person name="Jansen H."/>
            <person name="Henkel C."/>
            <person name="Chen W.J."/>
            <person name="Zahm M."/>
            <person name="Cabau C."/>
            <person name="Klopp C."/>
            <person name="Thompson A.W."/>
            <person name="Robinson-Rechavi M."/>
            <person name="Braasch I."/>
            <person name="Lecointre G."/>
            <person name="Bobe J."/>
            <person name="Postlethwait J.H."/>
            <person name="Berthelot C."/>
            <person name="Roest Crollius H."/>
            <person name="Guiguen Y."/>
        </authorList>
    </citation>
    <scope>NUCLEOTIDE SEQUENCE</scope>
    <source>
        <strain evidence="13">NC1722</strain>
    </source>
</reference>
<keyword evidence="8" id="KW-0539">Nucleus</keyword>
<dbReference type="GO" id="GO:0042393">
    <property type="term" value="F:histone binding"/>
    <property type="evidence" value="ECO:0007669"/>
    <property type="project" value="TreeGrafter"/>
</dbReference>
<feature type="compositionally biased region" description="Basic and acidic residues" evidence="11">
    <location>
        <begin position="960"/>
        <end position="973"/>
    </location>
</feature>
<dbReference type="GO" id="GO:0006325">
    <property type="term" value="P:chromatin organization"/>
    <property type="evidence" value="ECO:0007669"/>
    <property type="project" value="UniProtKB-KW"/>
</dbReference>
<feature type="compositionally biased region" description="Polar residues" evidence="11">
    <location>
        <begin position="401"/>
        <end position="411"/>
    </location>
</feature>
<evidence type="ECO:0000256" key="3">
    <source>
        <dbReference type="ARBA" id="ARBA00021660"/>
    </source>
</evidence>
<feature type="compositionally biased region" description="Polar residues" evidence="11">
    <location>
        <begin position="181"/>
        <end position="196"/>
    </location>
</feature>
<feature type="region of interest" description="Disordered" evidence="11">
    <location>
        <begin position="550"/>
        <end position="576"/>
    </location>
</feature>
<proteinExistence type="inferred from homology"/>
<dbReference type="Proteomes" id="UP001221898">
    <property type="component" value="Unassembled WGS sequence"/>
</dbReference>
<sequence length="1027" mass="113354">MPRKKRARKRYTDDDVNTFPSKRRHAEYKGETLVISDSENEEEECTPTVREVRLQGREKTQTRELTEQEMLDLAMRLSEQEAGNAALRQQEEEEAMKKAIAESLHANGLQTNNDNSKPLLLAMTPNQGSQSTPSQSLLPAAESPVFPPRQKPLYSSQSKRGGDTATEDQFTTATVLDVNKLSNPLSHSPDPSQSPSVCPETPLLPLLDSEKANTSLRKEPDTDSDRESQDCSSKSHPQPGNSPVFPKSSPHKLVLHIEKLSQDLVTDCHTVGFVLCSQNDHPGLAASGRSSPQLSPAPPESPTFPRTNPREDGKGPNGRGAQSFPEPITVTVQVVSGGKEPSEASPHSQGHSLSRKVYSERTSKLKRTPLSQRLVPVESMREDTDRDGEDADQEQHKEQPYQRSVDQTSEQSAHEGVPEHTDGTALLAATRPIQDFPTQMTLNWSDDEDEGEKEDSGKIKQECLNVAETHSPPTSQNAVCEQSSTSDSESLLRVVPASVPSPVFRRDVICFKPRIGASPNPASCAGVSGLRCARRKFSFRNMYAVESAMPPVTSRQAEPSSSTGRSSAVGQLTPTKEEQGEGTVLYYWGVPFCPRGQNPDEYTQVILTQLEVYEKSLKEAQRGLLRKVEWGEPVLPGPPKRPLARRTRLKRYRTSRPLEEEEEGEEEPGIVEETDEAAEEGDRAESQRGSEAGGGKGREVQDGEAIEVPSPGLAQEKSPLHVVQEEPPEKLMFLRRRGLRERSPAESETQPLVAVEEEEEEEEEGMCPETQMSEENTLDVNMESPAGSQPRPESEVMEVVEDGNGHTPAAAEEELRMEVEVEMTEPAAQSHSERVECPICMRGFPLSQIEMHAAYCDSTADDNDPEETNSQVMVLRKSTRRVEVIDEDQPSSSGSGKATQGEKCFICQGLFPGKEYLRHVDACIHQRSTRANEGTKGLLPALDQSEQKDSESGPSHSAFRNKEHSRSVNRVDAEESSGSGDTAFPVSTSPIRSFTPISEAADCLIDFKRQYSSRPSQRAGRKRKFKR</sequence>
<evidence type="ECO:0000256" key="5">
    <source>
        <dbReference type="ARBA" id="ARBA00022763"/>
    </source>
</evidence>
<name>A0AAD7W6Q2_9TELE</name>
<dbReference type="Pfam" id="PF18282">
    <property type="entry name" value="RAP80_UIM"/>
    <property type="match status" value="1"/>
</dbReference>
<organism evidence="13 14">
    <name type="scientific">Aldrovandia affinis</name>
    <dbReference type="NCBI Taxonomy" id="143900"/>
    <lineage>
        <taxon>Eukaryota</taxon>
        <taxon>Metazoa</taxon>
        <taxon>Chordata</taxon>
        <taxon>Craniata</taxon>
        <taxon>Vertebrata</taxon>
        <taxon>Euteleostomi</taxon>
        <taxon>Actinopterygii</taxon>
        <taxon>Neopterygii</taxon>
        <taxon>Teleostei</taxon>
        <taxon>Notacanthiformes</taxon>
        <taxon>Halosauridae</taxon>
        <taxon>Aldrovandia</taxon>
    </lineage>
</organism>
<dbReference type="InterPro" id="IPR040714">
    <property type="entry name" value="RAP80_UIM"/>
</dbReference>
<dbReference type="Gene3D" id="6.10.250.1800">
    <property type="match status" value="1"/>
</dbReference>
<evidence type="ECO:0000256" key="11">
    <source>
        <dbReference type="SAM" id="MobiDB-lite"/>
    </source>
</evidence>
<feature type="compositionally biased region" description="Basic residues" evidence="11">
    <location>
        <begin position="642"/>
        <end position="654"/>
    </location>
</feature>
<dbReference type="PANTHER" id="PTHR15932:SF2">
    <property type="entry name" value="BRCA1-A COMPLEX SUBUNIT RAP80"/>
    <property type="match status" value="1"/>
</dbReference>
<dbReference type="CDD" id="cd20912">
    <property type="entry name" value="AIR_RAP80-like"/>
    <property type="match status" value="1"/>
</dbReference>
<feature type="compositionally biased region" description="Polar residues" evidence="11">
    <location>
        <begin position="230"/>
        <end position="241"/>
    </location>
</feature>
<comment type="similarity">
    <text evidence="2">Belongs to the RAP80 family.</text>
</comment>
<feature type="region of interest" description="Disordered" evidence="11">
    <location>
        <begin position="1"/>
        <end position="49"/>
    </location>
</feature>
<keyword evidence="7" id="KW-0234">DNA repair</keyword>
<feature type="region of interest" description="Disordered" evidence="11">
    <location>
        <begin position="880"/>
        <end position="899"/>
    </location>
</feature>
<dbReference type="EMBL" id="JAINUG010000251">
    <property type="protein sequence ID" value="KAJ8385408.1"/>
    <property type="molecule type" value="Genomic_DNA"/>
</dbReference>
<evidence type="ECO:0000256" key="7">
    <source>
        <dbReference type="ARBA" id="ARBA00023204"/>
    </source>
</evidence>
<feature type="region of interest" description="Disordered" evidence="11">
    <location>
        <begin position="943"/>
        <end position="991"/>
    </location>
</feature>
<keyword evidence="4" id="KW-0677">Repeat</keyword>